<evidence type="ECO:0000313" key="2">
    <source>
        <dbReference type="Proteomes" id="UP000380217"/>
    </source>
</evidence>
<organism evidence="1 2">
    <name type="scientific">Streptococcus vestibularis</name>
    <dbReference type="NCBI Taxonomy" id="1343"/>
    <lineage>
        <taxon>Bacteria</taxon>
        <taxon>Bacillati</taxon>
        <taxon>Bacillota</taxon>
        <taxon>Bacilli</taxon>
        <taxon>Lactobacillales</taxon>
        <taxon>Streptococcaceae</taxon>
        <taxon>Streptococcus</taxon>
    </lineage>
</organism>
<accession>A0A564S7C8</accession>
<protein>
    <submittedName>
        <fullName evidence="1">Uncharacterized protein</fullName>
    </submittedName>
</protein>
<reference evidence="1 2" key="1">
    <citation type="submission" date="2019-07" db="EMBL/GenBank/DDBJ databases">
        <authorList>
            <person name="Hibberd C M."/>
            <person name="Gehrig L. J."/>
            <person name="Chang H.-W."/>
            <person name="Venkatesh S."/>
        </authorList>
    </citation>
    <scope>NUCLEOTIDE SEQUENCE [LARGE SCALE GENOMIC DNA]</scope>
    <source>
        <strain evidence="1">Streptococcus_salivarius_SS_Bg39</strain>
    </source>
</reference>
<gene>
    <name evidence="1" type="ORF">SSSS39_00389</name>
</gene>
<evidence type="ECO:0000313" key="1">
    <source>
        <dbReference type="EMBL" id="VUW91056.1"/>
    </source>
</evidence>
<dbReference type="Proteomes" id="UP000380217">
    <property type="component" value="Unassembled WGS sequence"/>
</dbReference>
<dbReference type="EMBL" id="CABHNJ010000002">
    <property type="protein sequence ID" value="VUW91056.1"/>
    <property type="molecule type" value="Genomic_DNA"/>
</dbReference>
<sequence>MTEEETIELLRFLTTDYGRGYLAGLVAGISAIFKI</sequence>
<name>A0A564S7C8_STRVE</name>
<dbReference type="AlphaFoldDB" id="A0A564S7C8"/>
<proteinExistence type="predicted"/>